<dbReference type="Proteomes" id="UP000314986">
    <property type="component" value="Unassembled WGS sequence"/>
</dbReference>
<dbReference type="InterPro" id="IPR002110">
    <property type="entry name" value="Ankyrin_rpt"/>
</dbReference>
<dbReference type="PROSITE" id="PS50088">
    <property type="entry name" value="ANK_REPEAT"/>
    <property type="match status" value="2"/>
</dbReference>
<proteinExistence type="predicted"/>
<reference evidence="3" key="3">
    <citation type="journal article" date="2014" name="Nature">
        <title>Elephant shark genome provides unique insights into gnathostome evolution.</title>
        <authorList>
            <consortium name="International Elephant Shark Genome Sequencing Consortium"/>
            <person name="Venkatesh B."/>
            <person name="Lee A.P."/>
            <person name="Ravi V."/>
            <person name="Maurya A.K."/>
            <person name="Lian M.M."/>
            <person name="Swann J.B."/>
            <person name="Ohta Y."/>
            <person name="Flajnik M.F."/>
            <person name="Sutoh Y."/>
            <person name="Kasahara M."/>
            <person name="Hoon S."/>
            <person name="Gangu V."/>
            <person name="Roy S.W."/>
            <person name="Irimia M."/>
            <person name="Korzh V."/>
            <person name="Kondrychyn I."/>
            <person name="Lim Z.W."/>
            <person name="Tay B.H."/>
            <person name="Tohari S."/>
            <person name="Kong K.W."/>
            <person name="Ho S."/>
            <person name="Lorente-Galdos B."/>
            <person name="Quilez J."/>
            <person name="Marques-Bonet T."/>
            <person name="Raney B.J."/>
            <person name="Ingham P.W."/>
            <person name="Tay A."/>
            <person name="Hillier L.W."/>
            <person name="Minx P."/>
            <person name="Boehm T."/>
            <person name="Wilson R.K."/>
            <person name="Brenner S."/>
            <person name="Warren W.C."/>
        </authorList>
    </citation>
    <scope>NUCLEOTIDE SEQUENCE [LARGE SCALE GENOMIC DNA]</scope>
</reference>
<evidence type="ECO:0000313" key="3">
    <source>
        <dbReference type="Proteomes" id="UP000314986"/>
    </source>
</evidence>
<sequence>HICYVLFLNINAESHGMDALLLAAWFGNLNILKMLVEKGSDRKSTNQEGMNMLHCAAQNNHSLIVEYIIKDLQLDLNKPIEVFSSQLHCSCWQEGNTALHLAARNGHSTMVEVLLSDWKQVDEKNEVSSTVAVLRSKICVFMLFFPSNILSLQQGKTPLGVAARGNHIIIVDMIIKAERYFAWKEVSLVKAFYPLSFKPDRTTQTNQLRTAMWNLANHHLKPKDWKKLAFHWNFTEEQIKAIGEQWTGTKSYKEHGHRTLLIWLHGILLTGTNPVKGLYEALISIEQKLLKALHRKYCKVN</sequence>
<reference evidence="3" key="1">
    <citation type="journal article" date="2006" name="Science">
        <title>Ancient noncoding elements conserved in the human genome.</title>
        <authorList>
            <person name="Venkatesh B."/>
            <person name="Kirkness E.F."/>
            <person name="Loh Y.H."/>
            <person name="Halpern A.L."/>
            <person name="Lee A.P."/>
            <person name="Johnson J."/>
            <person name="Dandona N."/>
            <person name="Viswanathan L.D."/>
            <person name="Tay A."/>
            <person name="Venter J.C."/>
            <person name="Strausberg R.L."/>
            <person name="Brenner S."/>
        </authorList>
    </citation>
    <scope>NUCLEOTIDE SEQUENCE [LARGE SCALE GENOMIC DNA]</scope>
</reference>
<keyword evidence="1" id="KW-0040">ANK repeat</keyword>
<evidence type="ECO:0000313" key="2">
    <source>
        <dbReference type="Ensembl" id="ENSCMIP00000001115.1"/>
    </source>
</evidence>
<dbReference type="Pfam" id="PF12796">
    <property type="entry name" value="Ank_2"/>
    <property type="match status" value="1"/>
</dbReference>
<dbReference type="Gene3D" id="1.25.40.20">
    <property type="entry name" value="Ankyrin repeat-containing domain"/>
    <property type="match status" value="2"/>
</dbReference>
<dbReference type="PANTHER" id="PTHR24125">
    <property type="entry name" value="ANKYRIN REPEAT AND DEATH DOMAIN-CONTAINING PROTEIN"/>
    <property type="match status" value="1"/>
</dbReference>
<evidence type="ECO:0000256" key="1">
    <source>
        <dbReference type="PROSITE-ProRule" id="PRU00023"/>
    </source>
</evidence>
<reference evidence="3" key="2">
    <citation type="journal article" date="2007" name="PLoS Biol.">
        <title>Survey sequencing and comparative analysis of the elephant shark (Callorhinchus milii) genome.</title>
        <authorList>
            <person name="Venkatesh B."/>
            <person name="Kirkness E.F."/>
            <person name="Loh Y.H."/>
            <person name="Halpern A.L."/>
            <person name="Lee A.P."/>
            <person name="Johnson J."/>
            <person name="Dandona N."/>
            <person name="Viswanathan L.D."/>
            <person name="Tay A."/>
            <person name="Venter J.C."/>
            <person name="Strausberg R.L."/>
            <person name="Brenner S."/>
        </authorList>
    </citation>
    <scope>NUCLEOTIDE SEQUENCE [LARGE SCALE GENOMIC DNA]</scope>
</reference>
<dbReference type="PANTHER" id="PTHR24125:SF1">
    <property type="entry name" value="ANKYRIN REPEAT AND DEATH DOMAIN-CONTAINING PROTEIN 1B"/>
    <property type="match status" value="1"/>
</dbReference>
<accession>A0A4W3GER6</accession>
<reference evidence="2" key="5">
    <citation type="submission" date="2025-09" db="UniProtKB">
        <authorList>
            <consortium name="Ensembl"/>
        </authorList>
    </citation>
    <scope>IDENTIFICATION</scope>
</reference>
<dbReference type="InterPro" id="IPR052457">
    <property type="entry name" value="Ankyrin-DD_containing_protein"/>
</dbReference>
<keyword evidence="3" id="KW-1185">Reference proteome</keyword>
<protein>
    <submittedName>
        <fullName evidence="2">Ankyrin repeat and death domain containing 1B</fullName>
    </submittedName>
</protein>
<dbReference type="InterPro" id="IPR036770">
    <property type="entry name" value="Ankyrin_rpt-contain_sf"/>
</dbReference>
<reference evidence="2" key="4">
    <citation type="submission" date="2025-08" db="UniProtKB">
        <authorList>
            <consortium name="Ensembl"/>
        </authorList>
    </citation>
    <scope>IDENTIFICATION</scope>
</reference>
<dbReference type="Ensembl" id="ENSCMIT00000001172.1">
    <property type="protein sequence ID" value="ENSCMIP00000001115.1"/>
    <property type="gene ID" value="ENSCMIG00000000736.1"/>
</dbReference>
<dbReference type="Gene3D" id="1.10.533.10">
    <property type="entry name" value="Death Domain, Fas"/>
    <property type="match status" value="1"/>
</dbReference>
<dbReference type="PROSITE" id="PS50297">
    <property type="entry name" value="ANK_REP_REGION"/>
    <property type="match status" value="2"/>
</dbReference>
<dbReference type="GeneTree" id="ENSGT00940000154170"/>
<dbReference type="InterPro" id="IPR011029">
    <property type="entry name" value="DEATH-like_dom_sf"/>
</dbReference>
<name>A0A4W3GER6_CALMI</name>
<dbReference type="SUPFAM" id="SSF47986">
    <property type="entry name" value="DEATH domain"/>
    <property type="match status" value="1"/>
</dbReference>
<dbReference type="AlphaFoldDB" id="A0A4W3GER6"/>
<dbReference type="SUPFAM" id="SSF48403">
    <property type="entry name" value="Ankyrin repeat"/>
    <property type="match status" value="1"/>
</dbReference>
<dbReference type="SMART" id="SM00248">
    <property type="entry name" value="ANK"/>
    <property type="match status" value="4"/>
</dbReference>
<feature type="repeat" description="ANK" evidence="1">
    <location>
        <begin position="94"/>
        <end position="126"/>
    </location>
</feature>
<feature type="repeat" description="ANK" evidence="1">
    <location>
        <begin position="15"/>
        <end position="47"/>
    </location>
</feature>
<organism evidence="2 3">
    <name type="scientific">Callorhinchus milii</name>
    <name type="common">Ghost shark</name>
    <dbReference type="NCBI Taxonomy" id="7868"/>
    <lineage>
        <taxon>Eukaryota</taxon>
        <taxon>Metazoa</taxon>
        <taxon>Chordata</taxon>
        <taxon>Craniata</taxon>
        <taxon>Vertebrata</taxon>
        <taxon>Chondrichthyes</taxon>
        <taxon>Holocephali</taxon>
        <taxon>Chimaeriformes</taxon>
        <taxon>Callorhinchidae</taxon>
        <taxon>Callorhinchus</taxon>
    </lineage>
</organism>